<feature type="non-terminal residue" evidence="2">
    <location>
        <position position="1"/>
    </location>
</feature>
<keyword evidence="1" id="KW-0175">Coiled coil</keyword>
<organism evidence="2 3">
    <name type="scientific">Penicillium chrysogenum</name>
    <name type="common">Penicillium notatum</name>
    <dbReference type="NCBI Taxonomy" id="5076"/>
    <lineage>
        <taxon>Eukaryota</taxon>
        <taxon>Fungi</taxon>
        <taxon>Dikarya</taxon>
        <taxon>Ascomycota</taxon>
        <taxon>Pezizomycotina</taxon>
        <taxon>Eurotiomycetes</taxon>
        <taxon>Eurotiomycetidae</taxon>
        <taxon>Eurotiales</taxon>
        <taxon>Aspergillaceae</taxon>
        <taxon>Penicillium</taxon>
        <taxon>Penicillium chrysogenum species complex</taxon>
    </lineage>
</organism>
<accession>A0ABQ8WSR4</accession>
<evidence type="ECO:0000256" key="1">
    <source>
        <dbReference type="SAM" id="Coils"/>
    </source>
</evidence>
<name>A0ABQ8WSR4_PENCH</name>
<sequence length="201" mass="24250">YIKNRLTSSYKPTIDRKVIYKRYFKILEYPYSLSPSRKGYYSILIILKYLKISLTLDSLSPTLRKGTLAYSNLGYKDSIKEVTIYLIFKLYNTLFNHFFEVEALLKYKRDIYYYRYSRLRSEIIEELILFLYIISFNLKEAKIELVKEENDNYIEDTKLNLISNNKEEEEEEEEEEEKEVDSRLREISPYLIDIGIEVIEL</sequence>
<evidence type="ECO:0000313" key="2">
    <source>
        <dbReference type="EMBL" id="KAJ5275496.1"/>
    </source>
</evidence>
<reference evidence="2 3" key="1">
    <citation type="journal article" date="2023" name="IMA Fungus">
        <title>Comparative genomic study of the Penicillium genus elucidates a diverse pangenome and 15 lateral gene transfer events.</title>
        <authorList>
            <person name="Petersen C."/>
            <person name="Sorensen T."/>
            <person name="Nielsen M.R."/>
            <person name="Sondergaard T.E."/>
            <person name="Sorensen J.L."/>
            <person name="Fitzpatrick D.A."/>
            <person name="Frisvad J.C."/>
            <person name="Nielsen K.L."/>
        </authorList>
    </citation>
    <scope>NUCLEOTIDE SEQUENCE [LARGE SCALE GENOMIC DNA]</scope>
    <source>
        <strain evidence="2 3">IBT 3361</strain>
    </source>
</reference>
<dbReference type="EMBL" id="JAPVEB010000002">
    <property type="protein sequence ID" value="KAJ5275496.1"/>
    <property type="molecule type" value="Genomic_DNA"/>
</dbReference>
<comment type="caution">
    <text evidence="2">The sequence shown here is derived from an EMBL/GenBank/DDBJ whole genome shotgun (WGS) entry which is preliminary data.</text>
</comment>
<proteinExistence type="predicted"/>
<keyword evidence="3" id="KW-1185">Reference proteome</keyword>
<evidence type="ECO:0000313" key="3">
    <source>
        <dbReference type="Proteomes" id="UP001220256"/>
    </source>
</evidence>
<dbReference type="Proteomes" id="UP001220256">
    <property type="component" value="Unassembled WGS sequence"/>
</dbReference>
<feature type="coiled-coil region" evidence="1">
    <location>
        <begin position="154"/>
        <end position="186"/>
    </location>
</feature>
<gene>
    <name evidence="2" type="ORF">N7505_004041</name>
</gene>
<protein>
    <submittedName>
        <fullName evidence="2">Uncharacterized protein</fullName>
    </submittedName>
</protein>